<reference evidence="1" key="1">
    <citation type="submission" date="2023-06" db="EMBL/GenBank/DDBJ databases">
        <title>Genome-scale phylogeny and comparative genomics of the fungal order Sordariales.</title>
        <authorList>
            <consortium name="Lawrence Berkeley National Laboratory"/>
            <person name="Hensen N."/>
            <person name="Bonometti L."/>
            <person name="Westerberg I."/>
            <person name="Brannstrom I.O."/>
            <person name="Guillou S."/>
            <person name="Cros-Aarteil S."/>
            <person name="Calhoun S."/>
            <person name="Haridas S."/>
            <person name="Kuo A."/>
            <person name="Mondo S."/>
            <person name="Pangilinan J."/>
            <person name="Riley R."/>
            <person name="Labutti K."/>
            <person name="Andreopoulos B."/>
            <person name="Lipzen A."/>
            <person name="Chen C."/>
            <person name="Yanf M."/>
            <person name="Daum C."/>
            <person name="Ng V."/>
            <person name="Clum A."/>
            <person name="Steindorff A."/>
            <person name="Ohm R."/>
            <person name="Martin F."/>
            <person name="Silar P."/>
            <person name="Natvig D."/>
            <person name="Lalanne C."/>
            <person name="Gautier V."/>
            <person name="Ament-Velasquez S.L."/>
            <person name="Kruys A."/>
            <person name="Hutchinson M.I."/>
            <person name="Powell A.J."/>
            <person name="Barry K."/>
            <person name="Miller A.N."/>
            <person name="Grigoriev I.V."/>
            <person name="Debuchy R."/>
            <person name="Gladieux P."/>
            <person name="Thoren M.H."/>
            <person name="Johannesson H."/>
        </authorList>
    </citation>
    <scope>NUCLEOTIDE SEQUENCE</scope>
    <source>
        <strain evidence="1">SMH2532-1</strain>
    </source>
</reference>
<accession>A0AA39XZX3</accession>
<dbReference type="PANTHER" id="PTHR35395">
    <property type="entry name" value="DUF6536 DOMAIN-CONTAINING PROTEIN"/>
    <property type="match status" value="1"/>
</dbReference>
<evidence type="ECO:0000313" key="1">
    <source>
        <dbReference type="EMBL" id="KAK0642075.1"/>
    </source>
</evidence>
<organism evidence="1 2">
    <name type="scientific">Cercophora newfieldiana</name>
    <dbReference type="NCBI Taxonomy" id="92897"/>
    <lineage>
        <taxon>Eukaryota</taxon>
        <taxon>Fungi</taxon>
        <taxon>Dikarya</taxon>
        <taxon>Ascomycota</taxon>
        <taxon>Pezizomycotina</taxon>
        <taxon>Sordariomycetes</taxon>
        <taxon>Sordariomycetidae</taxon>
        <taxon>Sordariales</taxon>
        <taxon>Lasiosphaeriaceae</taxon>
        <taxon>Cercophora</taxon>
    </lineage>
</organism>
<sequence>MAYFLYSSHFTAMAMASEWSGFGRERKGLRVSSDSVGAQRTSHLLQLPYQFAIPLMALSGLLH</sequence>
<gene>
    <name evidence="1" type="ORF">B0T16DRAFT_420987</name>
</gene>
<comment type="caution">
    <text evidence="1">The sequence shown here is derived from an EMBL/GenBank/DDBJ whole genome shotgun (WGS) entry which is preliminary data.</text>
</comment>
<protein>
    <submittedName>
        <fullName evidence="1">Uncharacterized protein</fullName>
    </submittedName>
</protein>
<dbReference type="Proteomes" id="UP001174936">
    <property type="component" value="Unassembled WGS sequence"/>
</dbReference>
<dbReference type="AlphaFoldDB" id="A0AA39XZX3"/>
<proteinExistence type="predicted"/>
<keyword evidence="2" id="KW-1185">Reference proteome</keyword>
<name>A0AA39XZX3_9PEZI</name>
<dbReference type="PANTHER" id="PTHR35395:SF1">
    <property type="entry name" value="DUF6536 DOMAIN-CONTAINING PROTEIN"/>
    <property type="match status" value="1"/>
</dbReference>
<dbReference type="EMBL" id="JAULSV010000006">
    <property type="protein sequence ID" value="KAK0642075.1"/>
    <property type="molecule type" value="Genomic_DNA"/>
</dbReference>
<evidence type="ECO:0000313" key="2">
    <source>
        <dbReference type="Proteomes" id="UP001174936"/>
    </source>
</evidence>